<evidence type="ECO:0000256" key="8">
    <source>
        <dbReference type="ARBA" id="ARBA00023065"/>
    </source>
</evidence>
<evidence type="ECO:0000313" key="14">
    <source>
        <dbReference type="Ensembl" id="ENSSDAP00000010784.1"/>
    </source>
</evidence>
<dbReference type="Ensembl" id="ENSSDAT00000012220.1">
    <property type="protein sequence ID" value="ENSSDAP00000010784.1"/>
    <property type="gene ID" value="ENSSDAG00000009750.1"/>
</dbReference>
<evidence type="ECO:0000256" key="12">
    <source>
        <dbReference type="SAM" id="MobiDB-lite"/>
    </source>
</evidence>
<evidence type="ECO:0000256" key="10">
    <source>
        <dbReference type="ARBA" id="ARBA00023201"/>
    </source>
</evidence>
<keyword evidence="6 13" id="KW-1133">Transmembrane helix</keyword>
<dbReference type="PANTHER" id="PTHR42985">
    <property type="entry name" value="SODIUM-COUPLED MONOCARBOXYLATE TRANSPORTER"/>
    <property type="match status" value="1"/>
</dbReference>
<feature type="transmembrane region" description="Helical" evidence="13">
    <location>
        <begin position="101"/>
        <end position="124"/>
    </location>
</feature>
<feature type="transmembrane region" description="Helical" evidence="13">
    <location>
        <begin position="70"/>
        <end position="89"/>
    </location>
</feature>
<feature type="region of interest" description="Disordered" evidence="12">
    <location>
        <begin position="1"/>
        <end position="20"/>
    </location>
</feature>
<keyword evidence="15" id="KW-1185">Reference proteome</keyword>
<dbReference type="GO" id="GO:0005886">
    <property type="term" value="C:plasma membrane"/>
    <property type="evidence" value="ECO:0007669"/>
    <property type="project" value="UniProtKB-SubCell"/>
</dbReference>
<evidence type="ECO:0000313" key="15">
    <source>
        <dbReference type="Proteomes" id="UP000694422"/>
    </source>
</evidence>
<evidence type="ECO:0000256" key="13">
    <source>
        <dbReference type="SAM" id="Phobius"/>
    </source>
</evidence>
<evidence type="ECO:0000256" key="6">
    <source>
        <dbReference type="ARBA" id="ARBA00022989"/>
    </source>
</evidence>
<dbReference type="GO" id="GO:0070062">
    <property type="term" value="C:extracellular exosome"/>
    <property type="evidence" value="ECO:0007669"/>
    <property type="project" value="TreeGrafter"/>
</dbReference>
<keyword evidence="7" id="KW-0915">Sodium</keyword>
<protein>
    <recommendedName>
        <fullName evidence="16">SC5A5 protein</fullName>
    </recommendedName>
</protein>
<comment type="subcellular location">
    <subcellularLocation>
        <location evidence="1">Cell membrane</location>
        <topology evidence="1">Multi-pass membrane protein</topology>
    </subcellularLocation>
</comment>
<dbReference type="InterPro" id="IPR051163">
    <property type="entry name" value="Sodium:Solute_Symporter_SSF"/>
</dbReference>
<sequence length="172" mass="18598">VPGAGSTRAPYTPPSAADHGPSRATFGAWDYGVFALMLLVSTGIGLWVGLARGGQRSAEDFFTGGRSLTALPVGLSLAASFMSAVQVLGVPAEAYRYGLKFLWMCLGQMLNSLLTALLFMPVFYRLGLTSTYQYLELRFSRVVRLCGTVQYLVATVSGLRPPSTQRPRRLQP</sequence>
<dbReference type="PROSITE" id="PS50283">
    <property type="entry name" value="NA_SOLUT_SYMP_3"/>
    <property type="match status" value="1"/>
</dbReference>
<organism evidence="14 15">
    <name type="scientific">Spermophilus dauricus</name>
    <name type="common">Daurian ground squirrel</name>
    <dbReference type="NCBI Taxonomy" id="99837"/>
    <lineage>
        <taxon>Eukaryota</taxon>
        <taxon>Metazoa</taxon>
        <taxon>Chordata</taxon>
        <taxon>Craniata</taxon>
        <taxon>Vertebrata</taxon>
        <taxon>Euteleostomi</taxon>
        <taxon>Mammalia</taxon>
        <taxon>Eutheria</taxon>
        <taxon>Euarchontoglires</taxon>
        <taxon>Glires</taxon>
        <taxon>Rodentia</taxon>
        <taxon>Sciuromorpha</taxon>
        <taxon>Sciuridae</taxon>
        <taxon>Xerinae</taxon>
        <taxon>Marmotini</taxon>
        <taxon>Spermophilus</taxon>
    </lineage>
</organism>
<dbReference type="AlphaFoldDB" id="A0A8C9PMX1"/>
<comment type="similarity">
    <text evidence="2 11">Belongs to the sodium:solute symporter (SSF) (TC 2.A.21) family.</text>
</comment>
<evidence type="ECO:0000256" key="3">
    <source>
        <dbReference type="ARBA" id="ARBA00022448"/>
    </source>
</evidence>
<evidence type="ECO:0000256" key="5">
    <source>
        <dbReference type="ARBA" id="ARBA00022692"/>
    </source>
</evidence>
<keyword evidence="8" id="KW-0406">Ion transport</keyword>
<reference evidence="14" key="2">
    <citation type="submission" date="2025-09" db="UniProtKB">
        <authorList>
            <consortium name="Ensembl"/>
        </authorList>
    </citation>
    <scope>IDENTIFICATION</scope>
</reference>
<keyword evidence="9 13" id="KW-0472">Membrane</keyword>
<feature type="transmembrane region" description="Helical" evidence="13">
    <location>
        <begin position="31"/>
        <end position="50"/>
    </location>
</feature>
<evidence type="ECO:0000256" key="7">
    <source>
        <dbReference type="ARBA" id="ARBA00023053"/>
    </source>
</evidence>
<keyword evidence="4" id="KW-1003">Cell membrane</keyword>
<dbReference type="InterPro" id="IPR038377">
    <property type="entry name" value="Na/Glc_symporter_sf"/>
</dbReference>
<accession>A0A8C9PMX1</accession>
<dbReference type="Gene3D" id="1.20.1730.10">
    <property type="entry name" value="Sodium/glucose cotransporter"/>
    <property type="match status" value="1"/>
</dbReference>
<dbReference type="InterPro" id="IPR001734">
    <property type="entry name" value="Na/solute_symporter"/>
</dbReference>
<proteinExistence type="inferred from homology"/>
<dbReference type="Pfam" id="PF00474">
    <property type="entry name" value="SSF"/>
    <property type="match status" value="1"/>
</dbReference>
<evidence type="ECO:0000256" key="11">
    <source>
        <dbReference type="RuleBase" id="RU362091"/>
    </source>
</evidence>
<dbReference type="Proteomes" id="UP000694422">
    <property type="component" value="Unplaced"/>
</dbReference>
<dbReference type="GO" id="GO:1904200">
    <property type="term" value="P:iodide transmembrane transport"/>
    <property type="evidence" value="ECO:0007669"/>
    <property type="project" value="TreeGrafter"/>
</dbReference>
<evidence type="ECO:0008006" key="16">
    <source>
        <dbReference type="Google" id="ProtNLM"/>
    </source>
</evidence>
<keyword evidence="3" id="KW-0813">Transport</keyword>
<evidence type="ECO:0000256" key="9">
    <source>
        <dbReference type="ARBA" id="ARBA00023136"/>
    </source>
</evidence>
<evidence type="ECO:0000256" key="1">
    <source>
        <dbReference type="ARBA" id="ARBA00004651"/>
    </source>
</evidence>
<dbReference type="PANTHER" id="PTHR42985:SF11">
    <property type="entry name" value="SODIUM_IODIDE COTRANSPORTER"/>
    <property type="match status" value="1"/>
</dbReference>
<reference evidence="14" key="1">
    <citation type="submission" date="2025-08" db="UniProtKB">
        <authorList>
            <consortium name="Ensembl"/>
        </authorList>
    </citation>
    <scope>IDENTIFICATION</scope>
</reference>
<dbReference type="GO" id="GO:0008507">
    <property type="term" value="F:sodium:iodide symporter activity"/>
    <property type="evidence" value="ECO:0007669"/>
    <property type="project" value="TreeGrafter"/>
</dbReference>
<evidence type="ECO:0000256" key="4">
    <source>
        <dbReference type="ARBA" id="ARBA00022475"/>
    </source>
</evidence>
<evidence type="ECO:0000256" key="2">
    <source>
        <dbReference type="ARBA" id="ARBA00006434"/>
    </source>
</evidence>
<keyword evidence="10" id="KW-0739">Sodium transport</keyword>
<name>A0A8C9PMX1_SPEDA</name>
<keyword evidence="5 13" id="KW-0812">Transmembrane</keyword>